<comment type="caution">
    <text evidence="9">The sequence shown here is derived from an EMBL/GenBank/DDBJ whole genome shotgun (WGS) entry which is preliminary data.</text>
</comment>
<dbReference type="Gene3D" id="2.40.160.50">
    <property type="entry name" value="membrane protein fhac: a member of the omp85/tpsb transporter family"/>
    <property type="match status" value="1"/>
</dbReference>
<evidence type="ECO:0000259" key="8">
    <source>
        <dbReference type="Pfam" id="PF01103"/>
    </source>
</evidence>
<keyword evidence="3" id="KW-0812">Transmembrane</keyword>
<evidence type="ECO:0000256" key="3">
    <source>
        <dbReference type="ARBA" id="ARBA00022692"/>
    </source>
</evidence>
<dbReference type="PANTHER" id="PTHR12815:SF47">
    <property type="entry name" value="TRANSLOCATION AND ASSEMBLY MODULE SUBUNIT TAMA"/>
    <property type="match status" value="1"/>
</dbReference>
<dbReference type="InterPro" id="IPR000184">
    <property type="entry name" value="Bac_surfAg_D15"/>
</dbReference>
<feature type="signal peptide" evidence="7">
    <location>
        <begin position="1"/>
        <end position="29"/>
    </location>
</feature>
<evidence type="ECO:0000256" key="5">
    <source>
        <dbReference type="ARBA" id="ARBA00023136"/>
    </source>
</evidence>
<dbReference type="Proteomes" id="UP000248395">
    <property type="component" value="Unassembled WGS sequence"/>
</dbReference>
<sequence length="586" mass="64323">MNADMLPRTHPLALSSALALALCSAPAWAKVDYTVSVEAPAALASLLNDHLELISARNDADLDDFQLQAIIKETPSAAQALLETEGYFSAVIRVEEQGEHHYVIKVEAGEPVIIDDVTLQLNGPIRQQADYQKRLAAVLEAWALPMGAPYRQDDWSSSKRAILRLLTVDRFPLAKIVKSQADIDPQTHRGQLLVQVDSGPLIRFGPTHISGNQRYPLSVATGLADFRQGDPYQQKKLLDYQSALEQAPQYSGVVVSADMARIEQDQVPVDVSLTEFPKQKLELGLTYDSEDGPGTRIGYDYYNLFGKGWTGSVLLDWKNSDRNLSFGLGFPRQANGYSHSITSSYKETDIQGVKTTTVDAGAWRIRSHDKINARFGVEFLQEKETIGNTPSNNTRALLGAFGWTRRDVDDTLRPRSGTLLDVSLSSTLGGLLSTTSFVRGYARGVSYWSPWPKYGTLLTRLEVGQVWAKDSDEVPSSQLFRAGGSNSVRGYDYQSLGLPGPDGAVVGGRVVATATLEYQIPVVKDWAIALFHDAGNAAQSWQSFKLEQSNGVGLRWYSPVAPLALDIAKAEKDGKLRWNMSLGLAF</sequence>
<evidence type="ECO:0000256" key="6">
    <source>
        <dbReference type="ARBA" id="ARBA00023237"/>
    </source>
</evidence>
<keyword evidence="6" id="KW-0998">Cell outer membrane</keyword>
<dbReference type="Gene3D" id="3.10.20.310">
    <property type="entry name" value="membrane protein fhac"/>
    <property type="match status" value="2"/>
</dbReference>
<protein>
    <submittedName>
        <fullName evidence="9">Autotransporter secretion outer membrane protein TamA</fullName>
    </submittedName>
</protein>
<dbReference type="PANTHER" id="PTHR12815">
    <property type="entry name" value="SORTING AND ASSEMBLY MACHINERY SAMM50 PROTEIN FAMILY MEMBER"/>
    <property type="match status" value="1"/>
</dbReference>
<keyword evidence="5" id="KW-0472">Membrane</keyword>
<dbReference type="RefSeq" id="WP_239688820.1">
    <property type="nucleotide sequence ID" value="NZ_LNQU01000195.1"/>
</dbReference>
<reference evidence="9 10" key="1">
    <citation type="submission" date="2018-05" db="EMBL/GenBank/DDBJ databases">
        <title>Genomic Encyclopedia of Type Strains, Phase IV (KMG-IV): sequencing the most valuable type-strain genomes for metagenomic binning, comparative biology and taxonomic classification.</title>
        <authorList>
            <person name="Goeker M."/>
        </authorList>
    </citation>
    <scope>NUCLEOTIDE SEQUENCE [LARGE SCALE GENOMIC DNA]</scope>
    <source>
        <strain evidence="9 10">DSM 25134</strain>
    </source>
</reference>
<dbReference type="AlphaFoldDB" id="A0A318J8N9"/>
<accession>A0A318J8N9</accession>
<feature type="chain" id="PRO_5016383117" evidence="7">
    <location>
        <begin position="30"/>
        <end position="586"/>
    </location>
</feature>
<evidence type="ECO:0000313" key="9">
    <source>
        <dbReference type="EMBL" id="PXX43640.1"/>
    </source>
</evidence>
<dbReference type="EMBL" id="QJKC01000014">
    <property type="protein sequence ID" value="PXX43640.1"/>
    <property type="molecule type" value="Genomic_DNA"/>
</dbReference>
<dbReference type="GO" id="GO:0019867">
    <property type="term" value="C:outer membrane"/>
    <property type="evidence" value="ECO:0007669"/>
    <property type="project" value="InterPro"/>
</dbReference>
<evidence type="ECO:0000256" key="7">
    <source>
        <dbReference type="SAM" id="SignalP"/>
    </source>
</evidence>
<evidence type="ECO:0000313" key="10">
    <source>
        <dbReference type="Proteomes" id="UP000248395"/>
    </source>
</evidence>
<evidence type="ECO:0000256" key="4">
    <source>
        <dbReference type="ARBA" id="ARBA00022729"/>
    </source>
</evidence>
<keyword evidence="4 7" id="KW-0732">Signal</keyword>
<gene>
    <name evidence="9" type="ORF">DFR38_11477</name>
</gene>
<dbReference type="Pfam" id="PF01103">
    <property type="entry name" value="Omp85"/>
    <property type="match status" value="1"/>
</dbReference>
<proteinExistence type="predicted"/>
<comment type="subcellular location">
    <subcellularLocation>
        <location evidence="1">Membrane</location>
    </subcellularLocation>
</comment>
<name>A0A318J8N9_9NEIS</name>
<keyword evidence="10" id="KW-1185">Reference proteome</keyword>
<keyword evidence="2" id="KW-1134">Transmembrane beta strand</keyword>
<evidence type="ECO:0000256" key="2">
    <source>
        <dbReference type="ARBA" id="ARBA00022452"/>
    </source>
</evidence>
<dbReference type="InterPro" id="IPR039910">
    <property type="entry name" value="D15-like"/>
</dbReference>
<organism evidence="9 10">
    <name type="scientific">Aquitalea magnusonii</name>
    <dbReference type="NCBI Taxonomy" id="332411"/>
    <lineage>
        <taxon>Bacteria</taxon>
        <taxon>Pseudomonadati</taxon>
        <taxon>Pseudomonadota</taxon>
        <taxon>Betaproteobacteria</taxon>
        <taxon>Neisseriales</taxon>
        <taxon>Chromobacteriaceae</taxon>
        <taxon>Aquitalea</taxon>
    </lineage>
</organism>
<feature type="domain" description="Bacterial surface antigen (D15)" evidence="8">
    <location>
        <begin position="303"/>
        <end position="586"/>
    </location>
</feature>
<evidence type="ECO:0000256" key="1">
    <source>
        <dbReference type="ARBA" id="ARBA00004370"/>
    </source>
</evidence>